<keyword evidence="4" id="KW-1185">Reference proteome</keyword>
<keyword evidence="1" id="KW-0732">Signal</keyword>
<sequence length="211" mass="22205">MPHKIAATAALAGMLISVPALAGTAEAATHYTHKTTLKQDCAIHANFPKNGVPDRTWTKPRKSANGSATHVGVRYTYKGYALVLDYAQQTDPSWGFIAQSCLTNPHAYSGGDHGSVLGDLRAIGGGGQVKTVPISAPHSGKTQHGTIHLGSNGSLRSGPRSFVIGNAIKGDTFRITTAHCGHHAKTTWILGYAPSSGRWGYVEAMHLPACL</sequence>
<organism evidence="3 4">
    <name type="scientific">Actinoallomurus iriomotensis</name>
    <dbReference type="NCBI Taxonomy" id="478107"/>
    <lineage>
        <taxon>Bacteria</taxon>
        <taxon>Bacillati</taxon>
        <taxon>Actinomycetota</taxon>
        <taxon>Actinomycetes</taxon>
        <taxon>Streptosporangiales</taxon>
        <taxon>Thermomonosporaceae</taxon>
        <taxon>Actinoallomurus</taxon>
    </lineage>
</organism>
<reference evidence="3" key="2">
    <citation type="submission" date="2023-03" db="EMBL/GenBank/DDBJ databases">
        <title>Actinoallomurus iriomotensis NBRC 103684.</title>
        <authorList>
            <person name="Ichikawa N."/>
            <person name="Sato H."/>
            <person name="Tonouchi N."/>
        </authorList>
    </citation>
    <scope>NUCLEOTIDE SEQUENCE</scope>
    <source>
        <strain evidence="3">NBRC 103684</strain>
    </source>
</reference>
<dbReference type="Proteomes" id="UP001165135">
    <property type="component" value="Unassembled WGS sequence"/>
</dbReference>
<protein>
    <recommendedName>
        <fullName evidence="5">SH3 domain-containing protein</fullName>
    </recommendedName>
</protein>
<gene>
    <name evidence="2" type="ORF">Airi01_069170</name>
    <name evidence="3" type="ORF">Airi02_088610</name>
</gene>
<name>A0A9W6SDX1_9ACTN</name>
<reference evidence="2" key="1">
    <citation type="submission" date="2023-03" db="EMBL/GenBank/DDBJ databases">
        <title>Actinoallomurus iriomotensis NBRC 103681.</title>
        <authorList>
            <person name="Ichikawa N."/>
            <person name="Sato H."/>
            <person name="Tonouchi N."/>
        </authorList>
    </citation>
    <scope>NUCLEOTIDE SEQUENCE</scope>
    <source>
        <strain evidence="2">NBRC 103681</strain>
    </source>
</reference>
<evidence type="ECO:0000313" key="4">
    <source>
        <dbReference type="Proteomes" id="UP001165074"/>
    </source>
</evidence>
<evidence type="ECO:0000313" key="3">
    <source>
        <dbReference type="EMBL" id="GLY90932.1"/>
    </source>
</evidence>
<dbReference type="EMBL" id="BSTJ01000009">
    <property type="protein sequence ID" value="GLY78650.1"/>
    <property type="molecule type" value="Genomic_DNA"/>
</dbReference>
<evidence type="ECO:0000313" key="2">
    <source>
        <dbReference type="EMBL" id="GLY78650.1"/>
    </source>
</evidence>
<proteinExistence type="predicted"/>
<feature type="signal peptide" evidence="1">
    <location>
        <begin position="1"/>
        <end position="22"/>
    </location>
</feature>
<dbReference type="AlphaFoldDB" id="A0A9W6SDX1"/>
<evidence type="ECO:0008006" key="5">
    <source>
        <dbReference type="Google" id="ProtNLM"/>
    </source>
</evidence>
<evidence type="ECO:0000256" key="1">
    <source>
        <dbReference type="SAM" id="SignalP"/>
    </source>
</evidence>
<accession>A0A9W6SDX1</accession>
<dbReference type="RefSeq" id="WP_285582177.1">
    <property type="nucleotide sequence ID" value="NZ_BSTJ01000009.1"/>
</dbReference>
<dbReference type="Proteomes" id="UP001165074">
    <property type="component" value="Unassembled WGS sequence"/>
</dbReference>
<feature type="chain" id="PRO_5041155058" description="SH3 domain-containing protein" evidence="1">
    <location>
        <begin position="23"/>
        <end position="211"/>
    </location>
</feature>
<dbReference type="EMBL" id="BSTK01000018">
    <property type="protein sequence ID" value="GLY90932.1"/>
    <property type="molecule type" value="Genomic_DNA"/>
</dbReference>
<comment type="caution">
    <text evidence="3">The sequence shown here is derived from an EMBL/GenBank/DDBJ whole genome shotgun (WGS) entry which is preliminary data.</text>
</comment>